<dbReference type="NCBIfam" id="TIGR03560">
    <property type="entry name" value="F420_Rv1855c"/>
    <property type="match status" value="1"/>
</dbReference>
<dbReference type="GO" id="GO:0046306">
    <property type="term" value="P:alkanesulfonate catabolic process"/>
    <property type="evidence" value="ECO:0007669"/>
    <property type="project" value="TreeGrafter"/>
</dbReference>
<keyword evidence="4" id="KW-0503">Monooxygenase</keyword>
<gene>
    <name evidence="6" type="ORF">AVDCRST_MAG19-67</name>
</gene>
<organism evidence="6">
    <name type="scientific">uncultured Thermomicrobiales bacterium</name>
    <dbReference type="NCBI Taxonomy" id="1645740"/>
    <lineage>
        <taxon>Bacteria</taxon>
        <taxon>Pseudomonadati</taxon>
        <taxon>Thermomicrobiota</taxon>
        <taxon>Thermomicrobia</taxon>
        <taxon>Thermomicrobiales</taxon>
        <taxon>environmental samples</taxon>
    </lineage>
</organism>
<dbReference type="SUPFAM" id="SSF51679">
    <property type="entry name" value="Bacterial luciferase-like"/>
    <property type="match status" value="1"/>
</dbReference>
<accession>A0A6J4U7E8</accession>
<dbReference type="AlphaFoldDB" id="A0A6J4U7E8"/>
<dbReference type="InterPro" id="IPR011251">
    <property type="entry name" value="Luciferase-like_dom"/>
</dbReference>
<dbReference type="EMBL" id="CADCWL010000005">
    <property type="protein sequence ID" value="CAA9543057.1"/>
    <property type="molecule type" value="Genomic_DNA"/>
</dbReference>
<reference evidence="6" key="1">
    <citation type="submission" date="2020-02" db="EMBL/GenBank/DDBJ databases">
        <authorList>
            <person name="Meier V. D."/>
        </authorList>
    </citation>
    <scope>NUCLEOTIDE SEQUENCE</scope>
    <source>
        <strain evidence="6">AVDCRST_MAG19</strain>
    </source>
</reference>
<dbReference type="PANTHER" id="PTHR42847">
    <property type="entry name" value="ALKANESULFONATE MONOOXYGENASE"/>
    <property type="match status" value="1"/>
</dbReference>
<evidence type="ECO:0000259" key="5">
    <source>
        <dbReference type="Pfam" id="PF00296"/>
    </source>
</evidence>
<keyword evidence="2" id="KW-0288">FMN</keyword>
<evidence type="ECO:0000313" key="6">
    <source>
        <dbReference type="EMBL" id="CAA9543057.1"/>
    </source>
</evidence>
<dbReference type="InterPro" id="IPR036661">
    <property type="entry name" value="Luciferase-like_sf"/>
</dbReference>
<evidence type="ECO:0000256" key="3">
    <source>
        <dbReference type="ARBA" id="ARBA00023002"/>
    </source>
</evidence>
<evidence type="ECO:0000256" key="2">
    <source>
        <dbReference type="ARBA" id="ARBA00022643"/>
    </source>
</evidence>
<evidence type="ECO:0000256" key="1">
    <source>
        <dbReference type="ARBA" id="ARBA00022630"/>
    </source>
</evidence>
<keyword evidence="3" id="KW-0560">Oxidoreductase</keyword>
<proteinExistence type="predicted"/>
<dbReference type="Pfam" id="PF00296">
    <property type="entry name" value="Bac_luciferase"/>
    <property type="match status" value="1"/>
</dbReference>
<keyword evidence="1" id="KW-0285">Flavoprotein</keyword>
<dbReference type="InterPro" id="IPR050172">
    <property type="entry name" value="SsuD_RutA_monooxygenase"/>
</dbReference>
<evidence type="ECO:0000256" key="4">
    <source>
        <dbReference type="ARBA" id="ARBA00023033"/>
    </source>
</evidence>
<dbReference type="GO" id="GO:0008726">
    <property type="term" value="F:alkanesulfonate monooxygenase activity"/>
    <property type="evidence" value="ECO:0007669"/>
    <property type="project" value="TreeGrafter"/>
</dbReference>
<dbReference type="InterPro" id="IPR019952">
    <property type="entry name" value="F420_OxRdatse_Rv1855c_pred"/>
</dbReference>
<protein>
    <submittedName>
        <fullName evidence="6">Luciferase-like protein</fullName>
    </submittedName>
</protein>
<dbReference type="Gene3D" id="3.20.20.30">
    <property type="entry name" value="Luciferase-like domain"/>
    <property type="match status" value="1"/>
</dbReference>
<feature type="domain" description="Luciferase-like" evidence="5">
    <location>
        <begin position="5"/>
        <end position="262"/>
    </location>
</feature>
<dbReference type="PANTHER" id="PTHR42847:SF8">
    <property type="entry name" value="CONSERVED PROTEIN"/>
    <property type="match status" value="1"/>
</dbReference>
<sequence length="338" mass="37017">MAVRFGLFVPQGWKMDLVGVGSPVEQYEAMTAVAKAADADPAWDSVWLYDHFHTVPEPTMETTFECWTATATLARDTERVKIGQMVGCNGYRHPALYAKIASTVDVASHGRLYAGIGAGWYEHEWRAYGFGGEGTEGNAHAPSGGFPAVPERMGMLREAVEVVHRMWTEDTPSFKGRRYAIDGPINEPKNARGTPEGKIPLWIGGGGEKVTLRLVAQYGDACNIGRDAETVRRKLDVLKGHCDDVGRDYDEIVKSAEADVVLIEPGTDPEEATASLRGKIPFGQYAATTVVGTPETVRAHLAGLVEAGIDYVIVYMPRLAHDREPMERFAREVIPHFA</sequence>
<name>A0A6J4U7E8_9BACT</name>